<protein>
    <submittedName>
        <fullName evidence="2">Uncharacterized protein</fullName>
    </submittedName>
</protein>
<feature type="transmembrane region" description="Helical" evidence="1">
    <location>
        <begin position="39"/>
        <end position="61"/>
    </location>
</feature>
<feature type="transmembrane region" description="Helical" evidence="1">
    <location>
        <begin position="104"/>
        <end position="124"/>
    </location>
</feature>
<evidence type="ECO:0000313" key="3">
    <source>
        <dbReference type="Proteomes" id="UP000265431"/>
    </source>
</evidence>
<keyword evidence="3" id="KW-1185">Reference proteome</keyword>
<dbReference type="AlphaFoldDB" id="A0A399R0Z9"/>
<dbReference type="RefSeq" id="WP_119379333.1">
    <property type="nucleotide sequence ID" value="NZ_QWGB01000005.1"/>
</dbReference>
<proteinExistence type="predicted"/>
<sequence length="165" mass="18235">MPSLLSSFASFKTASGTVFGAATLVYLAARLVGAGHDAALFLAVVTFFILQMSWVFAYAIIVSRDELFPRLFGYASLAGLCAWVVFGALYIFENADPVISRRLFDLVCFQYLCCSAVLANALFSGSQAKISGSLVVMLWPLTLFRFEAELRDALRGRKPWKPWRP</sequence>
<organism evidence="2 3">
    <name type="scientific">Henriciella barbarensis</name>
    <dbReference type="NCBI Taxonomy" id="86342"/>
    <lineage>
        <taxon>Bacteria</taxon>
        <taxon>Pseudomonadati</taxon>
        <taxon>Pseudomonadota</taxon>
        <taxon>Alphaproteobacteria</taxon>
        <taxon>Hyphomonadales</taxon>
        <taxon>Hyphomonadaceae</taxon>
        <taxon>Henriciella</taxon>
    </lineage>
</organism>
<dbReference type="EMBL" id="QWGB01000005">
    <property type="protein sequence ID" value="RIJ24144.1"/>
    <property type="molecule type" value="Genomic_DNA"/>
</dbReference>
<keyword evidence="1" id="KW-0472">Membrane</keyword>
<reference evidence="2 3" key="1">
    <citation type="submission" date="2018-08" db="EMBL/GenBank/DDBJ databases">
        <title>Henriciella mobilis sp. nov., isolated from seawater.</title>
        <authorList>
            <person name="Cheng H."/>
            <person name="Wu Y.-H."/>
            <person name="Xu X.-W."/>
            <person name="Guo L.-L."/>
        </authorList>
    </citation>
    <scope>NUCLEOTIDE SEQUENCE [LARGE SCALE GENOMIC DNA]</scope>
    <source>
        <strain evidence="2 3">CCUG66934</strain>
    </source>
</reference>
<dbReference type="Proteomes" id="UP000265431">
    <property type="component" value="Unassembled WGS sequence"/>
</dbReference>
<evidence type="ECO:0000313" key="2">
    <source>
        <dbReference type="EMBL" id="RIJ24144.1"/>
    </source>
</evidence>
<gene>
    <name evidence="2" type="ORF">D1224_07850</name>
</gene>
<feature type="transmembrane region" description="Helical" evidence="1">
    <location>
        <begin position="73"/>
        <end position="92"/>
    </location>
</feature>
<name>A0A399R0Z9_9PROT</name>
<accession>A0A399R0Z9</accession>
<keyword evidence="1" id="KW-0812">Transmembrane</keyword>
<evidence type="ECO:0000256" key="1">
    <source>
        <dbReference type="SAM" id="Phobius"/>
    </source>
</evidence>
<feature type="transmembrane region" description="Helical" evidence="1">
    <location>
        <begin position="6"/>
        <end position="27"/>
    </location>
</feature>
<comment type="caution">
    <text evidence="2">The sequence shown here is derived from an EMBL/GenBank/DDBJ whole genome shotgun (WGS) entry which is preliminary data.</text>
</comment>
<keyword evidence="1" id="KW-1133">Transmembrane helix</keyword>